<dbReference type="EMBL" id="CP001198">
    <property type="protein sequence ID" value="ACK74200.1"/>
    <property type="molecule type" value="Genomic_DNA"/>
</dbReference>
<dbReference type="AlphaFoldDB" id="A0A0H3C2V5"/>
<name>A0A0H3C2V5_BORBZ</name>
<feature type="transmembrane region" description="Helical" evidence="1">
    <location>
        <begin position="6"/>
        <end position="24"/>
    </location>
</feature>
<evidence type="ECO:0000313" key="4">
    <source>
        <dbReference type="Proteomes" id="UP000006901"/>
    </source>
</evidence>
<keyword evidence="3" id="KW-0614">Plasmid</keyword>
<reference evidence="3 4" key="1">
    <citation type="journal article" date="2011" name="J. Bacteriol.">
        <title>Whole-genome sequences of thirteen isolates of Borrelia burgdorferi.</title>
        <authorList>
            <person name="Schutzer S.E."/>
            <person name="Fraser-Liggett C.M."/>
            <person name="Casjens S.R."/>
            <person name="Qiu W.G."/>
            <person name="Dunn J.J."/>
            <person name="Mongodin E.F."/>
            <person name="Luft B.J."/>
        </authorList>
    </citation>
    <scope>NUCLEOTIDE SEQUENCE [LARGE SCALE GENOMIC DNA]</scope>
    <source>
        <strain evidence="3 4">ZS7</strain>
        <plasmid evidence="3 4">ZS7_lp25</plasmid>
    </source>
</reference>
<sequence length="287" mass="34069">MQKDIYISNIFLYIPLFYSCFLTPPKSLKINSIKTEVFDFKIIEEGDITKYNKNPIKESNNNICLTFKEPELNEIKEGEVFEILANGYVIWAKSGDLRDIKDKNNNLIEDLRELKYSYIFSPIRFKTYSLLTFSYTNYSINDNNYKIFGQEVPIAKIIAFESTEEFEKKYEIKSLKLNSEESNIDFEQNRTGFAKINLKETSREPQYIYSYNFGVFDNSLADYFKLFYKKSKCNYMPAYLTIKDKQTNKDKTYEIILNLKLFNDAIRLIFDKYSNLSKEKLKLFIDE</sequence>
<evidence type="ECO:0000256" key="1">
    <source>
        <dbReference type="SAM" id="Phobius"/>
    </source>
</evidence>
<dbReference type="PROSITE" id="PS51257">
    <property type="entry name" value="PROKAR_LIPOPROTEIN"/>
    <property type="match status" value="1"/>
</dbReference>
<keyword evidence="1" id="KW-0472">Membrane</keyword>
<accession>A0A0H3C2V5</accession>
<protein>
    <submittedName>
        <fullName evidence="3">Putative lipoprotein</fullName>
    </submittedName>
</protein>
<dbReference type="KEGG" id="bbz:BbuZS7_E06"/>
<geneLocation type="plasmid" evidence="3 4">
    <name>ZS7_lp25</name>
</geneLocation>
<evidence type="ECO:0000259" key="2">
    <source>
        <dbReference type="Pfam" id="PF24960"/>
    </source>
</evidence>
<dbReference type="Proteomes" id="UP000006901">
    <property type="component" value="Plasmid ZS7_lp25"/>
</dbReference>
<dbReference type="Pfam" id="PF24960">
    <property type="entry name" value="BB0158"/>
    <property type="match status" value="1"/>
</dbReference>
<proteinExistence type="predicted"/>
<gene>
    <name evidence="3" type="ordered locus">BbuZS7_E06</name>
</gene>
<dbReference type="HOGENOM" id="CLU_935870_0_0_12"/>
<dbReference type="RefSeq" id="WP_012614993.1">
    <property type="nucleotide sequence ID" value="NC_011783.1"/>
</dbReference>
<keyword evidence="3" id="KW-0449">Lipoprotein</keyword>
<dbReference type="NCBIfam" id="NF033723">
    <property type="entry name" value="S2_P23"/>
    <property type="match status" value="1"/>
</dbReference>
<dbReference type="InterPro" id="IPR056668">
    <property type="entry name" value="BB0158-like"/>
</dbReference>
<organism evidence="3 4">
    <name type="scientific">Borreliella burgdorferi (strain ZS7)</name>
    <name type="common">Borrelia burgdorferi</name>
    <dbReference type="NCBI Taxonomy" id="445985"/>
    <lineage>
        <taxon>Bacteria</taxon>
        <taxon>Pseudomonadati</taxon>
        <taxon>Spirochaetota</taxon>
        <taxon>Spirochaetia</taxon>
        <taxon>Spirochaetales</taxon>
        <taxon>Borreliaceae</taxon>
        <taxon>Borreliella</taxon>
    </lineage>
</organism>
<evidence type="ECO:0000313" key="3">
    <source>
        <dbReference type="EMBL" id="ACK74200.1"/>
    </source>
</evidence>
<keyword evidence="1" id="KW-0812">Transmembrane</keyword>
<feature type="domain" description="Outer surface lipoprotein BB0158" evidence="2">
    <location>
        <begin position="83"/>
        <end position="274"/>
    </location>
</feature>
<keyword evidence="1" id="KW-1133">Transmembrane helix</keyword>